<reference evidence="1" key="1">
    <citation type="submission" date="2021-03" db="EMBL/GenBank/DDBJ databases">
        <title>Draft genome sequence of rust myrtle Austropuccinia psidii MF-1, a brazilian biotype.</title>
        <authorList>
            <person name="Quecine M.C."/>
            <person name="Pachon D.M.R."/>
            <person name="Bonatelli M.L."/>
            <person name="Correr F.H."/>
            <person name="Franceschini L.M."/>
            <person name="Leite T.F."/>
            <person name="Margarido G.R.A."/>
            <person name="Almeida C.A."/>
            <person name="Ferrarezi J.A."/>
            <person name="Labate C.A."/>
        </authorList>
    </citation>
    <scope>NUCLEOTIDE SEQUENCE</scope>
    <source>
        <strain evidence="1">MF-1</strain>
    </source>
</reference>
<evidence type="ECO:0000313" key="2">
    <source>
        <dbReference type="Proteomes" id="UP000765509"/>
    </source>
</evidence>
<name>A0A9Q3IJ70_9BASI</name>
<keyword evidence="2" id="KW-1185">Reference proteome</keyword>
<dbReference type="AlphaFoldDB" id="A0A9Q3IJ70"/>
<protein>
    <submittedName>
        <fullName evidence="1">Uncharacterized protein</fullName>
    </submittedName>
</protein>
<dbReference type="OrthoDB" id="1922221at2759"/>
<dbReference type="EMBL" id="AVOT02045691">
    <property type="protein sequence ID" value="MBW0541030.1"/>
    <property type="molecule type" value="Genomic_DNA"/>
</dbReference>
<comment type="caution">
    <text evidence="1">The sequence shown here is derived from an EMBL/GenBank/DDBJ whole genome shotgun (WGS) entry which is preliminary data.</text>
</comment>
<accession>A0A9Q3IJ70</accession>
<evidence type="ECO:0000313" key="1">
    <source>
        <dbReference type="EMBL" id="MBW0541030.1"/>
    </source>
</evidence>
<sequence>MGHMSEDRTKETVASTTLWPQWEKELSEYLNTCERFEKENRKHGKKHSLLQHIEEPKHPLKTTNKDWVTGLVPGGNKNLNAFLVIVARYSRSVRFLQFHKEDTAMETEFLFWKK</sequence>
<proteinExistence type="predicted"/>
<organism evidence="1 2">
    <name type="scientific">Austropuccinia psidii MF-1</name>
    <dbReference type="NCBI Taxonomy" id="1389203"/>
    <lineage>
        <taxon>Eukaryota</taxon>
        <taxon>Fungi</taxon>
        <taxon>Dikarya</taxon>
        <taxon>Basidiomycota</taxon>
        <taxon>Pucciniomycotina</taxon>
        <taxon>Pucciniomycetes</taxon>
        <taxon>Pucciniales</taxon>
        <taxon>Sphaerophragmiaceae</taxon>
        <taxon>Austropuccinia</taxon>
    </lineage>
</organism>
<gene>
    <name evidence="1" type="ORF">O181_080745</name>
</gene>
<dbReference type="Proteomes" id="UP000765509">
    <property type="component" value="Unassembled WGS sequence"/>
</dbReference>